<reference evidence="2 3" key="1">
    <citation type="journal article" date="2023" name="Hortic Res">
        <title>The complete reference genome for grapevine (Vitis vinifera L.) genetics and breeding.</title>
        <authorList>
            <person name="Shi X."/>
            <person name="Cao S."/>
            <person name="Wang X."/>
            <person name="Huang S."/>
            <person name="Wang Y."/>
            <person name="Liu Z."/>
            <person name="Liu W."/>
            <person name="Leng X."/>
            <person name="Peng Y."/>
            <person name="Wang N."/>
            <person name="Wang Y."/>
            <person name="Ma Z."/>
            <person name="Xu X."/>
            <person name="Zhang F."/>
            <person name="Xue H."/>
            <person name="Zhong H."/>
            <person name="Wang Y."/>
            <person name="Zhang K."/>
            <person name="Velt A."/>
            <person name="Avia K."/>
            <person name="Holtgrawe D."/>
            <person name="Grimplet J."/>
            <person name="Matus J.T."/>
            <person name="Ware D."/>
            <person name="Wu X."/>
            <person name="Wang H."/>
            <person name="Liu C."/>
            <person name="Fang Y."/>
            <person name="Rustenholz C."/>
            <person name="Cheng Z."/>
            <person name="Xiao H."/>
            <person name="Zhou Y."/>
        </authorList>
    </citation>
    <scope>NUCLEOTIDE SEQUENCE [LARGE SCALE GENOMIC DNA]</scope>
    <source>
        <strain evidence="3">cv. Pinot noir / PN40024</strain>
        <tissue evidence="2">Leaf</tissue>
    </source>
</reference>
<dbReference type="PANTHER" id="PTHR11601">
    <property type="entry name" value="CYSTEINE DESULFURYLASE FAMILY MEMBER"/>
    <property type="match status" value="1"/>
</dbReference>
<protein>
    <submittedName>
        <fullName evidence="2">Uncharacterized protein</fullName>
    </submittedName>
</protein>
<dbReference type="Proteomes" id="UP001227230">
    <property type="component" value="Chromosome 13"/>
</dbReference>
<accession>A0ABY9D5U6</accession>
<organism evidence="2 3">
    <name type="scientific">Vitis vinifera</name>
    <name type="common">Grape</name>
    <dbReference type="NCBI Taxonomy" id="29760"/>
    <lineage>
        <taxon>Eukaryota</taxon>
        <taxon>Viridiplantae</taxon>
        <taxon>Streptophyta</taxon>
        <taxon>Embryophyta</taxon>
        <taxon>Tracheophyta</taxon>
        <taxon>Spermatophyta</taxon>
        <taxon>Magnoliopsida</taxon>
        <taxon>eudicotyledons</taxon>
        <taxon>Gunneridae</taxon>
        <taxon>Pentapetalae</taxon>
        <taxon>rosids</taxon>
        <taxon>Vitales</taxon>
        <taxon>Vitaceae</taxon>
        <taxon>Viteae</taxon>
        <taxon>Vitis</taxon>
    </lineage>
</organism>
<keyword evidence="3" id="KW-1185">Reference proteome</keyword>
<evidence type="ECO:0000313" key="2">
    <source>
        <dbReference type="EMBL" id="WKA02051.1"/>
    </source>
</evidence>
<comment type="cofactor">
    <cofactor evidence="1">
        <name>pyridoxal 5'-phosphate</name>
        <dbReference type="ChEBI" id="CHEBI:597326"/>
    </cofactor>
</comment>
<gene>
    <name evidence="2" type="ORF">VitviT2T_020290</name>
</gene>
<dbReference type="PANTHER" id="PTHR11601:SF34">
    <property type="entry name" value="CYSTEINE DESULFURASE"/>
    <property type="match status" value="1"/>
</dbReference>
<dbReference type="InterPro" id="IPR015424">
    <property type="entry name" value="PyrdxlP-dep_Trfase"/>
</dbReference>
<dbReference type="Gene3D" id="3.40.640.10">
    <property type="entry name" value="Type I PLP-dependent aspartate aminotransferase-like (Major domain)"/>
    <property type="match status" value="1"/>
</dbReference>
<dbReference type="InterPro" id="IPR015421">
    <property type="entry name" value="PyrdxlP-dep_Trfase_major"/>
</dbReference>
<proteinExistence type="predicted"/>
<dbReference type="SUPFAM" id="SSF53383">
    <property type="entry name" value="PLP-dependent transferases"/>
    <property type="match status" value="1"/>
</dbReference>
<evidence type="ECO:0000256" key="1">
    <source>
        <dbReference type="ARBA" id="ARBA00001933"/>
    </source>
</evidence>
<sequence>MEHKCVRDSRPHLQQEGFEITYMFAWSGGYVNIDLMQSANQSDTGLMSVMTVEEIRNICGELGVLSYTDVAQAFGKETLSRELIQVAPYGKYFSSIMVMGFPVIVPTLCRPAKVISCLGSCRR</sequence>
<evidence type="ECO:0000313" key="3">
    <source>
        <dbReference type="Proteomes" id="UP001227230"/>
    </source>
</evidence>
<dbReference type="EMBL" id="CP126660">
    <property type="protein sequence ID" value="WKA02051.1"/>
    <property type="molecule type" value="Genomic_DNA"/>
</dbReference>
<name>A0ABY9D5U6_VITVI</name>